<dbReference type="EMBL" id="JAAVXB010000011">
    <property type="protein sequence ID" value="NKF24096.1"/>
    <property type="molecule type" value="Genomic_DNA"/>
</dbReference>
<keyword evidence="4" id="KW-1185">Reference proteome</keyword>
<reference evidence="3" key="1">
    <citation type="submission" date="2020-03" db="EMBL/GenBank/DDBJ databases">
        <title>Solimonas marina sp. nov., isolated from deep seawater of the Pacific Ocean.</title>
        <authorList>
            <person name="Liu X."/>
            <person name="Lai Q."/>
            <person name="Sun F."/>
            <person name="Gai Y."/>
            <person name="Li G."/>
            <person name="Shao Z."/>
        </authorList>
    </citation>
    <scope>NUCLEOTIDE SEQUENCE</scope>
    <source>
        <strain evidence="3">C16B3</strain>
    </source>
</reference>
<organism evidence="3 4">
    <name type="scientific">Solimonas marina</name>
    <dbReference type="NCBI Taxonomy" id="2714601"/>
    <lineage>
        <taxon>Bacteria</taxon>
        <taxon>Pseudomonadati</taxon>
        <taxon>Pseudomonadota</taxon>
        <taxon>Gammaproteobacteria</taxon>
        <taxon>Nevskiales</taxon>
        <taxon>Nevskiaceae</taxon>
        <taxon>Solimonas</taxon>
    </lineage>
</organism>
<gene>
    <name evidence="3" type="ORF">G7Y82_17425</name>
</gene>
<comment type="caution">
    <text evidence="3">The sequence shown here is derived from an EMBL/GenBank/DDBJ whole genome shotgun (WGS) entry which is preliminary data.</text>
</comment>
<evidence type="ECO:0000313" key="4">
    <source>
        <dbReference type="Proteomes" id="UP000653472"/>
    </source>
</evidence>
<evidence type="ECO:0000313" key="3">
    <source>
        <dbReference type="EMBL" id="NKF24096.1"/>
    </source>
</evidence>
<sequence>MIKPMRPLVALLLLAAAPLACAAAAPHWVGTWSTSLYETGSAGGPQSEITLRQPVHVSIGGHRIRVRFSNRYGSVPLTIGAASVARSGEASAVAGATLQTLHFDGADSVRIPPGAYVYSDPVALDVPADSNLSVSLYLPAQNIGTVSWHNRAFQAIYEVRGNAVGAASFDAPLQRMSYYYLASVDVEAPKAVSAVVAFGDSITDGMHSSDNQNRRWPNLLAARLLAAKGQPLGVLNEGIAGNRMLNEGSGPAGLTRFDTDVLDQSGVSHVISLLAINDFGRYGRAHLPLDEVTVPEVERAYRQLVDRAHARGIRFIAGTIMPFEGAMYYSEQGETMRQQLNAWIRKTDLFDGVVDFDQAMRDPSAPKRIRPQFDSGDHLHPNDAGMAAMAAAIDLKLLRD</sequence>
<dbReference type="Pfam" id="PF13472">
    <property type="entry name" value="Lipase_GDSL_2"/>
    <property type="match status" value="1"/>
</dbReference>
<evidence type="ECO:0000256" key="1">
    <source>
        <dbReference type="SAM" id="SignalP"/>
    </source>
</evidence>
<dbReference type="InterPro" id="IPR053140">
    <property type="entry name" value="GDSL_Rv0518-like"/>
</dbReference>
<dbReference type="PANTHER" id="PTHR43784:SF2">
    <property type="entry name" value="GDSL-LIKE LIPASE_ACYLHYDROLASE, PUTATIVE (AFU_ORTHOLOGUE AFUA_2G00820)-RELATED"/>
    <property type="match status" value="1"/>
</dbReference>
<protein>
    <submittedName>
        <fullName evidence="3">SGNH/GDSL hydrolase family protein</fullName>
    </submittedName>
</protein>
<dbReference type="GO" id="GO:0016788">
    <property type="term" value="F:hydrolase activity, acting on ester bonds"/>
    <property type="evidence" value="ECO:0007669"/>
    <property type="project" value="InterPro"/>
</dbReference>
<dbReference type="SUPFAM" id="SSF52266">
    <property type="entry name" value="SGNH hydrolase"/>
    <property type="match status" value="1"/>
</dbReference>
<feature type="chain" id="PRO_5037858922" evidence="1">
    <location>
        <begin position="23"/>
        <end position="400"/>
    </location>
</feature>
<dbReference type="Proteomes" id="UP000653472">
    <property type="component" value="Unassembled WGS sequence"/>
</dbReference>
<dbReference type="Gene3D" id="3.40.50.1110">
    <property type="entry name" value="SGNH hydrolase"/>
    <property type="match status" value="1"/>
</dbReference>
<dbReference type="CDD" id="cd01830">
    <property type="entry name" value="XynE_like"/>
    <property type="match status" value="1"/>
</dbReference>
<feature type="signal peptide" evidence="1">
    <location>
        <begin position="1"/>
        <end position="22"/>
    </location>
</feature>
<evidence type="ECO:0000259" key="2">
    <source>
        <dbReference type="Pfam" id="PF13472"/>
    </source>
</evidence>
<dbReference type="InterPro" id="IPR013830">
    <property type="entry name" value="SGNH_hydro"/>
</dbReference>
<dbReference type="AlphaFoldDB" id="A0A970BB71"/>
<dbReference type="RefSeq" id="WP_168149418.1">
    <property type="nucleotide sequence ID" value="NZ_JAAVXB010000011.1"/>
</dbReference>
<dbReference type="PANTHER" id="PTHR43784">
    <property type="entry name" value="GDSL-LIKE LIPASE/ACYLHYDROLASE, PUTATIVE (AFU_ORTHOLOGUE AFUA_2G00820)-RELATED"/>
    <property type="match status" value="1"/>
</dbReference>
<accession>A0A970BB71</accession>
<feature type="domain" description="SGNH hydrolase-type esterase" evidence="2">
    <location>
        <begin position="197"/>
        <end position="388"/>
    </location>
</feature>
<name>A0A970BB71_9GAMM</name>
<keyword evidence="1" id="KW-0732">Signal</keyword>
<proteinExistence type="predicted"/>
<keyword evidence="3" id="KW-0378">Hydrolase</keyword>
<dbReference type="InterPro" id="IPR036514">
    <property type="entry name" value="SGNH_hydro_sf"/>
</dbReference>